<keyword evidence="2" id="KW-0732">Signal</keyword>
<feature type="compositionally biased region" description="Basic residues" evidence="1">
    <location>
        <begin position="78"/>
        <end position="90"/>
    </location>
</feature>
<evidence type="ECO:0000313" key="4">
    <source>
        <dbReference type="Proteomes" id="UP000770717"/>
    </source>
</evidence>
<comment type="caution">
    <text evidence="3">The sequence shown here is derived from an EMBL/GenBank/DDBJ whole genome shotgun (WGS) entry which is preliminary data.</text>
</comment>
<evidence type="ECO:0000313" key="3">
    <source>
        <dbReference type="EMBL" id="KAG9474609.1"/>
    </source>
</evidence>
<evidence type="ECO:0000256" key="2">
    <source>
        <dbReference type="SAM" id="SignalP"/>
    </source>
</evidence>
<organism evidence="3 4">
    <name type="scientific">Eleutherodactylus coqui</name>
    <name type="common">Puerto Rican coqui</name>
    <dbReference type="NCBI Taxonomy" id="57060"/>
    <lineage>
        <taxon>Eukaryota</taxon>
        <taxon>Metazoa</taxon>
        <taxon>Chordata</taxon>
        <taxon>Craniata</taxon>
        <taxon>Vertebrata</taxon>
        <taxon>Euteleostomi</taxon>
        <taxon>Amphibia</taxon>
        <taxon>Batrachia</taxon>
        <taxon>Anura</taxon>
        <taxon>Neobatrachia</taxon>
        <taxon>Hyloidea</taxon>
        <taxon>Eleutherodactylidae</taxon>
        <taxon>Eleutherodactylinae</taxon>
        <taxon>Eleutherodactylus</taxon>
        <taxon>Eleutherodactylus</taxon>
    </lineage>
</organism>
<proteinExistence type="predicted"/>
<dbReference type="AlphaFoldDB" id="A0A8J6ESM9"/>
<evidence type="ECO:0008006" key="5">
    <source>
        <dbReference type="Google" id="ProtNLM"/>
    </source>
</evidence>
<protein>
    <recommendedName>
        <fullName evidence="5">Secreted protein</fullName>
    </recommendedName>
</protein>
<evidence type="ECO:0000256" key="1">
    <source>
        <dbReference type="SAM" id="MobiDB-lite"/>
    </source>
</evidence>
<feature type="compositionally biased region" description="Basic and acidic residues" evidence="1">
    <location>
        <begin position="64"/>
        <end position="75"/>
    </location>
</feature>
<reference evidence="3" key="1">
    <citation type="thesis" date="2020" institute="ProQuest LLC" country="789 East Eisenhower Parkway, Ann Arbor, MI, USA">
        <title>Comparative Genomics and Chromosome Evolution.</title>
        <authorList>
            <person name="Mudd A.B."/>
        </authorList>
    </citation>
    <scope>NUCLEOTIDE SEQUENCE</scope>
    <source>
        <strain evidence="3">HN-11 Male</strain>
        <tissue evidence="3">Kidney and liver</tissue>
    </source>
</reference>
<dbReference type="Proteomes" id="UP000770717">
    <property type="component" value="Unassembled WGS sequence"/>
</dbReference>
<gene>
    <name evidence="3" type="ORF">GDO78_004743</name>
</gene>
<dbReference type="EMBL" id="WNTK01000013">
    <property type="protein sequence ID" value="KAG9474609.1"/>
    <property type="molecule type" value="Genomic_DNA"/>
</dbReference>
<sequence>MRTIERVAVLSSVFLQRASACTTVERTNPSIHPTLRVKQTHKGGSCRYGTWDIGDQPRVPAYGYRDERAPDRDGGHALGHKHIASKSHEQ</sequence>
<keyword evidence="4" id="KW-1185">Reference proteome</keyword>
<feature type="region of interest" description="Disordered" evidence="1">
    <location>
        <begin position="64"/>
        <end position="90"/>
    </location>
</feature>
<name>A0A8J6ESM9_ELECQ</name>
<feature type="chain" id="PRO_5035300534" description="Secreted protein" evidence="2">
    <location>
        <begin position="21"/>
        <end position="90"/>
    </location>
</feature>
<feature type="signal peptide" evidence="2">
    <location>
        <begin position="1"/>
        <end position="20"/>
    </location>
</feature>
<accession>A0A8J6ESM9</accession>